<dbReference type="InterPro" id="IPR009057">
    <property type="entry name" value="Homeodomain-like_sf"/>
</dbReference>
<dbReference type="InterPro" id="IPR050109">
    <property type="entry name" value="HTH-type_TetR-like_transc_reg"/>
</dbReference>
<sequence>MQVSETSEKRSLRDRTRLAMRDEVSTIATRLFAEQGCTNTTVEQIAAEAGLSRTTFFRYFGTKEDVVLTWIEDLGPQLVEAFVARPTTETPWHSLRRSFDVLLQINADAPQKALDFERMLEANPTMRARRREKQHEWEKLLRPVVATRLTGDVPADQDPRPRVLVASAVECWNAALDTWRRCDAAVSREVLLDRAMDTLSA</sequence>
<proteinExistence type="predicted"/>
<gene>
    <name evidence="6" type="ORF">GCM10022223_24070</name>
</gene>
<dbReference type="PRINTS" id="PR00455">
    <property type="entry name" value="HTHTETR"/>
</dbReference>
<comment type="caution">
    <text evidence="6">The sequence shown here is derived from an EMBL/GenBank/DDBJ whole genome shotgun (WGS) entry which is preliminary data.</text>
</comment>
<evidence type="ECO:0000256" key="2">
    <source>
        <dbReference type="ARBA" id="ARBA00023125"/>
    </source>
</evidence>
<keyword evidence="3" id="KW-0804">Transcription</keyword>
<dbReference type="InterPro" id="IPR001647">
    <property type="entry name" value="HTH_TetR"/>
</dbReference>
<keyword evidence="7" id="KW-1185">Reference proteome</keyword>
<evidence type="ECO:0000256" key="4">
    <source>
        <dbReference type="PROSITE-ProRule" id="PRU00335"/>
    </source>
</evidence>
<dbReference type="Gene3D" id="1.10.357.10">
    <property type="entry name" value="Tetracycline Repressor, domain 2"/>
    <property type="match status" value="1"/>
</dbReference>
<evidence type="ECO:0000313" key="7">
    <source>
        <dbReference type="Proteomes" id="UP001501074"/>
    </source>
</evidence>
<name>A0ABP6ZGW0_9ACTN</name>
<evidence type="ECO:0000313" key="6">
    <source>
        <dbReference type="EMBL" id="GAA3607271.1"/>
    </source>
</evidence>
<dbReference type="SUPFAM" id="SSF46689">
    <property type="entry name" value="Homeodomain-like"/>
    <property type="match status" value="1"/>
</dbReference>
<feature type="DNA-binding region" description="H-T-H motif" evidence="4">
    <location>
        <begin position="41"/>
        <end position="60"/>
    </location>
</feature>
<organism evidence="6 7">
    <name type="scientific">Kineosporia mesophila</name>
    <dbReference type="NCBI Taxonomy" id="566012"/>
    <lineage>
        <taxon>Bacteria</taxon>
        <taxon>Bacillati</taxon>
        <taxon>Actinomycetota</taxon>
        <taxon>Actinomycetes</taxon>
        <taxon>Kineosporiales</taxon>
        <taxon>Kineosporiaceae</taxon>
        <taxon>Kineosporia</taxon>
    </lineage>
</organism>
<dbReference type="Pfam" id="PF00440">
    <property type="entry name" value="TetR_N"/>
    <property type="match status" value="1"/>
</dbReference>
<evidence type="ECO:0000259" key="5">
    <source>
        <dbReference type="PROSITE" id="PS50977"/>
    </source>
</evidence>
<dbReference type="PROSITE" id="PS50977">
    <property type="entry name" value="HTH_TETR_2"/>
    <property type="match status" value="1"/>
</dbReference>
<dbReference type="Pfam" id="PF17754">
    <property type="entry name" value="TetR_C_14"/>
    <property type="match status" value="1"/>
</dbReference>
<accession>A0ABP6ZGW0</accession>
<dbReference type="Proteomes" id="UP001501074">
    <property type="component" value="Unassembled WGS sequence"/>
</dbReference>
<protein>
    <submittedName>
        <fullName evidence="6">TetR family transcriptional regulator</fullName>
    </submittedName>
</protein>
<evidence type="ECO:0000256" key="3">
    <source>
        <dbReference type="ARBA" id="ARBA00023163"/>
    </source>
</evidence>
<dbReference type="EMBL" id="BAAAZO010000003">
    <property type="protein sequence ID" value="GAA3607271.1"/>
    <property type="molecule type" value="Genomic_DNA"/>
</dbReference>
<keyword evidence="2 4" id="KW-0238">DNA-binding</keyword>
<keyword evidence="1" id="KW-0805">Transcription regulation</keyword>
<reference evidence="7" key="1">
    <citation type="journal article" date="2019" name="Int. J. Syst. Evol. Microbiol.">
        <title>The Global Catalogue of Microorganisms (GCM) 10K type strain sequencing project: providing services to taxonomists for standard genome sequencing and annotation.</title>
        <authorList>
            <consortium name="The Broad Institute Genomics Platform"/>
            <consortium name="The Broad Institute Genome Sequencing Center for Infectious Disease"/>
            <person name="Wu L."/>
            <person name="Ma J."/>
        </authorList>
    </citation>
    <scope>NUCLEOTIDE SEQUENCE [LARGE SCALE GENOMIC DNA]</scope>
    <source>
        <strain evidence="7">JCM 16902</strain>
    </source>
</reference>
<dbReference type="PANTHER" id="PTHR30055">
    <property type="entry name" value="HTH-TYPE TRANSCRIPTIONAL REGULATOR RUTR"/>
    <property type="match status" value="1"/>
</dbReference>
<evidence type="ECO:0000256" key="1">
    <source>
        <dbReference type="ARBA" id="ARBA00023015"/>
    </source>
</evidence>
<feature type="domain" description="HTH tetR-type" evidence="5">
    <location>
        <begin position="18"/>
        <end position="78"/>
    </location>
</feature>
<dbReference type="InterPro" id="IPR041347">
    <property type="entry name" value="MftR_C"/>
</dbReference>
<dbReference type="PANTHER" id="PTHR30055:SF238">
    <property type="entry name" value="MYCOFACTOCIN BIOSYNTHESIS TRANSCRIPTIONAL REGULATOR MFTR-RELATED"/>
    <property type="match status" value="1"/>
</dbReference>
<dbReference type="Gene3D" id="1.10.10.60">
    <property type="entry name" value="Homeodomain-like"/>
    <property type="match status" value="1"/>
</dbReference>